<feature type="region of interest" description="Disordered" evidence="1">
    <location>
        <begin position="33"/>
        <end position="121"/>
    </location>
</feature>
<feature type="chain" id="PRO_5002697051" description="Thioredoxin domain-containing protein" evidence="2">
    <location>
        <begin position="24"/>
        <end position="282"/>
    </location>
</feature>
<dbReference type="Gene3D" id="3.40.30.10">
    <property type="entry name" value="Glutaredoxin"/>
    <property type="match status" value="1"/>
</dbReference>
<protein>
    <recommendedName>
        <fullName evidence="5">Thioredoxin domain-containing protein</fullName>
    </recommendedName>
</protein>
<evidence type="ECO:0000313" key="3">
    <source>
        <dbReference type="EMBL" id="EDM80400.1"/>
    </source>
</evidence>
<accession>A6G1A5</accession>
<proteinExistence type="predicted"/>
<dbReference type="RefSeq" id="WP_006970504.1">
    <property type="nucleotide sequence ID" value="NZ_ABCS01000011.1"/>
</dbReference>
<dbReference type="AlphaFoldDB" id="A6G1A5"/>
<evidence type="ECO:0008006" key="5">
    <source>
        <dbReference type="Google" id="ProtNLM"/>
    </source>
</evidence>
<keyword evidence="2" id="KW-0732">Signal</keyword>
<evidence type="ECO:0000313" key="4">
    <source>
        <dbReference type="Proteomes" id="UP000005801"/>
    </source>
</evidence>
<comment type="caution">
    <text evidence="3">The sequence shown here is derived from an EMBL/GenBank/DDBJ whole genome shotgun (WGS) entry which is preliminary data.</text>
</comment>
<dbReference type="SUPFAM" id="SSF52833">
    <property type="entry name" value="Thioredoxin-like"/>
    <property type="match status" value="1"/>
</dbReference>
<gene>
    <name evidence="3" type="ORF">PPSIR1_11510</name>
</gene>
<dbReference type="EMBL" id="ABCS01000011">
    <property type="protein sequence ID" value="EDM80400.1"/>
    <property type="molecule type" value="Genomic_DNA"/>
</dbReference>
<feature type="compositionally biased region" description="Acidic residues" evidence="1">
    <location>
        <begin position="33"/>
        <end position="93"/>
    </location>
</feature>
<feature type="signal peptide" evidence="2">
    <location>
        <begin position="1"/>
        <end position="23"/>
    </location>
</feature>
<organism evidence="3 4">
    <name type="scientific">Plesiocystis pacifica SIR-1</name>
    <dbReference type="NCBI Taxonomy" id="391625"/>
    <lineage>
        <taxon>Bacteria</taxon>
        <taxon>Pseudomonadati</taxon>
        <taxon>Myxococcota</taxon>
        <taxon>Polyangia</taxon>
        <taxon>Nannocystales</taxon>
        <taxon>Nannocystaceae</taxon>
        <taxon>Plesiocystis</taxon>
    </lineage>
</organism>
<sequence length="282" mass="29844">MKIQAFPRNLSLLASAFALIAFAPGCSVEVVDGDDSAGDGDTAGDDNGDDADDTTSGEDEVGTDDDTTDDGTTDDGTTDDGTTDDGTTDDGTTDDGTTTEGETGTEDCAIPDPGWGGQAAVGAPAPHFGGVNQYGEDVNICEYAGVPILIDTSAVWCGPCQMMSLCLGGQDNLCVELFGGNQGVMDVLINPLRAEIEADTFAWVTVITEDEGGSPPNNADAIAWDNNYPGPEKVWVVSDDAQNYYTHLPLMQFPSFWLIDEDMNWQDLDQMNVFNTVIQQHL</sequence>
<evidence type="ECO:0000256" key="2">
    <source>
        <dbReference type="SAM" id="SignalP"/>
    </source>
</evidence>
<dbReference type="Proteomes" id="UP000005801">
    <property type="component" value="Unassembled WGS sequence"/>
</dbReference>
<dbReference type="InterPro" id="IPR036249">
    <property type="entry name" value="Thioredoxin-like_sf"/>
</dbReference>
<name>A6G1A5_9BACT</name>
<evidence type="ECO:0000256" key="1">
    <source>
        <dbReference type="SAM" id="MobiDB-lite"/>
    </source>
</evidence>
<keyword evidence="4" id="KW-1185">Reference proteome</keyword>
<reference evidence="3 4" key="1">
    <citation type="submission" date="2007-06" db="EMBL/GenBank/DDBJ databases">
        <authorList>
            <person name="Shimkets L."/>
            <person name="Ferriera S."/>
            <person name="Johnson J."/>
            <person name="Kravitz S."/>
            <person name="Beeson K."/>
            <person name="Sutton G."/>
            <person name="Rogers Y.-H."/>
            <person name="Friedman R."/>
            <person name="Frazier M."/>
            <person name="Venter J.C."/>
        </authorList>
    </citation>
    <scope>NUCLEOTIDE SEQUENCE [LARGE SCALE GENOMIC DNA]</scope>
    <source>
        <strain evidence="3 4">SIR-1</strain>
    </source>
</reference>